<dbReference type="PROSITE" id="PS50261">
    <property type="entry name" value="G_PROTEIN_RECEP_F2_4"/>
    <property type="match status" value="1"/>
</dbReference>
<name>B3RS76_TRIAD</name>
<feature type="transmembrane region" description="Helical" evidence="10">
    <location>
        <begin position="267"/>
        <end position="291"/>
    </location>
</feature>
<keyword evidence="5 10" id="KW-1133">Transmembrane helix</keyword>
<dbReference type="InterPro" id="IPR000539">
    <property type="entry name" value="Frizzled/Smoothened_7TM"/>
</dbReference>
<comment type="caution">
    <text evidence="9">Lacks conserved residue(s) required for the propagation of feature annotation.</text>
</comment>
<dbReference type="GeneID" id="6751679"/>
<dbReference type="Gene3D" id="1.20.1070.10">
    <property type="entry name" value="Rhodopsin 7-helix transmembrane proteins"/>
    <property type="match status" value="1"/>
</dbReference>
<dbReference type="InterPro" id="IPR036790">
    <property type="entry name" value="Frizzled_dom_sf"/>
</dbReference>
<feature type="non-terminal residue" evidence="13">
    <location>
        <position position="485"/>
    </location>
</feature>
<feature type="transmembrane region" description="Helical" evidence="10">
    <location>
        <begin position="399"/>
        <end position="420"/>
    </location>
</feature>
<dbReference type="EMBL" id="DS985243">
    <property type="protein sequence ID" value="EDV27006.1"/>
    <property type="molecule type" value="Genomic_DNA"/>
</dbReference>
<feature type="disulfide bond" evidence="9">
    <location>
        <begin position="9"/>
        <end position="55"/>
    </location>
</feature>
<evidence type="ECO:0000256" key="6">
    <source>
        <dbReference type="ARBA" id="ARBA00023136"/>
    </source>
</evidence>
<feature type="transmembrane region" description="Helical" evidence="10">
    <location>
        <begin position="455"/>
        <end position="476"/>
    </location>
</feature>
<dbReference type="PhylomeDB" id="B3RS76"/>
<evidence type="ECO:0000256" key="5">
    <source>
        <dbReference type="ARBA" id="ARBA00022989"/>
    </source>
</evidence>
<evidence type="ECO:0000256" key="2">
    <source>
        <dbReference type="ARBA" id="ARBA00008077"/>
    </source>
</evidence>
<evidence type="ECO:0000313" key="14">
    <source>
        <dbReference type="Proteomes" id="UP000009022"/>
    </source>
</evidence>
<dbReference type="HOGENOM" id="CLU_007873_2_1_1"/>
<dbReference type="PRINTS" id="PR00489">
    <property type="entry name" value="FRIZZLED"/>
</dbReference>
<feature type="transmembrane region" description="Helical" evidence="10">
    <location>
        <begin position="216"/>
        <end position="236"/>
    </location>
</feature>
<evidence type="ECO:0000256" key="1">
    <source>
        <dbReference type="ARBA" id="ARBA00004141"/>
    </source>
</evidence>
<dbReference type="Pfam" id="PF01534">
    <property type="entry name" value="Frizzled"/>
    <property type="match status" value="1"/>
</dbReference>
<gene>
    <name evidence="13" type="ORF">TRIADDRAFT_12196</name>
</gene>
<dbReference type="InterPro" id="IPR015526">
    <property type="entry name" value="Frizzled/SFRP"/>
</dbReference>
<dbReference type="RefSeq" id="XP_002111002.1">
    <property type="nucleotide sequence ID" value="XM_002110966.1"/>
</dbReference>
<evidence type="ECO:0000256" key="7">
    <source>
        <dbReference type="ARBA" id="ARBA00023157"/>
    </source>
</evidence>
<evidence type="ECO:0000256" key="3">
    <source>
        <dbReference type="ARBA" id="ARBA00022473"/>
    </source>
</evidence>
<accession>B3RS76</accession>
<dbReference type="InterPro" id="IPR017981">
    <property type="entry name" value="GPCR_2-like_7TM"/>
</dbReference>
<reference evidence="13 14" key="1">
    <citation type="journal article" date="2008" name="Nature">
        <title>The Trichoplax genome and the nature of placozoans.</title>
        <authorList>
            <person name="Srivastava M."/>
            <person name="Begovic E."/>
            <person name="Chapman J."/>
            <person name="Putnam N.H."/>
            <person name="Hellsten U."/>
            <person name="Kawashima T."/>
            <person name="Kuo A."/>
            <person name="Mitros T."/>
            <person name="Salamov A."/>
            <person name="Carpenter M.L."/>
            <person name="Signorovitch A.Y."/>
            <person name="Moreno M.A."/>
            <person name="Kamm K."/>
            <person name="Grimwood J."/>
            <person name="Schmutz J."/>
            <person name="Shapiro H."/>
            <person name="Grigoriev I.V."/>
            <person name="Buss L.W."/>
            <person name="Schierwater B."/>
            <person name="Dellaporta S.L."/>
            <person name="Rokhsar D.S."/>
        </authorList>
    </citation>
    <scope>NUCLEOTIDE SEQUENCE [LARGE SCALE GENOMIC DNA]</scope>
    <source>
        <strain evidence="13 14">Grell-BS-1999</strain>
    </source>
</reference>
<dbReference type="AlphaFoldDB" id="B3RS76"/>
<keyword evidence="4 10" id="KW-0812">Transmembrane</keyword>
<feature type="disulfide bond" evidence="9">
    <location>
        <begin position="1"/>
        <end position="62"/>
    </location>
</feature>
<feature type="transmembrane region" description="Helical" evidence="10">
    <location>
        <begin position="303"/>
        <end position="325"/>
    </location>
</feature>
<dbReference type="Gene3D" id="1.10.2000.10">
    <property type="entry name" value="Frizzled cysteine-rich domain"/>
    <property type="match status" value="1"/>
</dbReference>
<dbReference type="SUPFAM" id="SSF63501">
    <property type="entry name" value="Frizzled cysteine-rich domain"/>
    <property type="match status" value="1"/>
</dbReference>
<evidence type="ECO:0000256" key="10">
    <source>
        <dbReference type="SAM" id="Phobius"/>
    </source>
</evidence>
<comment type="similarity">
    <text evidence="2">Belongs to the G-protein coupled receptor Fz/Smo family.</text>
</comment>
<keyword evidence="8" id="KW-0675">Receptor</keyword>
<dbReference type="OrthoDB" id="10053709at2759"/>
<organism evidence="13 14">
    <name type="scientific">Trichoplax adhaerens</name>
    <name type="common">Trichoplax reptans</name>
    <dbReference type="NCBI Taxonomy" id="10228"/>
    <lineage>
        <taxon>Eukaryota</taxon>
        <taxon>Metazoa</taxon>
        <taxon>Placozoa</taxon>
        <taxon>Uniplacotomia</taxon>
        <taxon>Trichoplacea</taxon>
        <taxon>Trichoplacidae</taxon>
        <taxon>Trichoplax</taxon>
    </lineage>
</organism>
<dbReference type="STRING" id="10228.B3RS76"/>
<evidence type="ECO:0000259" key="11">
    <source>
        <dbReference type="PROSITE" id="PS50038"/>
    </source>
</evidence>
<dbReference type="PANTHER" id="PTHR11309">
    <property type="entry name" value="FRIZZLED"/>
    <property type="match status" value="1"/>
</dbReference>
<keyword evidence="6 10" id="KW-0472">Membrane</keyword>
<proteinExistence type="inferred from homology"/>
<keyword evidence="14" id="KW-1185">Reference proteome</keyword>
<protein>
    <submittedName>
        <fullName evidence="13">Uncharacterized protein</fullName>
    </submittedName>
</protein>
<dbReference type="GO" id="GO:0042813">
    <property type="term" value="F:Wnt receptor activity"/>
    <property type="evidence" value="ECO:0000318"/>
    <property type="project" value="GO_Central"/>
</dbReference>
<feature type="transmembrane region" description="Helical" evidence="10">
    <location>
        <begin position="345"/>
        <end position="373"/>
    </location>
</feature>
<comment type="subcellular location">
    <subcellularLocation>
        <location evidence="1">Membrane</location>
        <topology evidence="1">Multi-pass membrane protein</topology>
    </subcellularLocation>
</comment>
<dbReference type="SMART" id="SM01330">
    <property type="entry name" value="Frizzled"/>
    <property type="match status" value="1"/>
</dbReference>
<dbReference type="PROSITE" id="PS50038">
    <property type="entry name" value="FZ"/>
    <property type="match status" value="1"/>
</dbReference>
<dbReference type="eggNOG" id="KOG3577">
    <property type="taxonomic scope" value="Eukaryota"/>
</dbReference>
<feature type="domain" description="G-protein coupled receptors family 2 profile 2" evidence="12">
    <location>
        <begin position="177"/>
        <end position="484"/>
    </location>
</feature>
<evidence type="ECO:0000256" key="4">
    <source>
        <dbReference type="ARBA" id="ARBA00022692"/>
    </source>
</evidence>
<dbReference type="GO" id="GO:0035567">
    <property type="term" value="P:non-canonical Wnt signaling pathway"/>
    <property type="evidence" value="ECO:0000318"/>
    <property type="project" value="GO_Central"/>
</dbReference>
<dbReference type="OMA" id="FERISIW"/>
<dbReference type="GO" id="GO:0017147">
    <property type="term" value="F:Wnt-protein binding"/>
    <property type="evidence" value="ECO:0000318"/>
    <property type="project" value="GO_Central"/>
</dbReference>
<sequence length="485" mass="54512">CQILQSNLCSGLQYNQTFFPNYFNHKDQSISQTEMDVYRPMIVNNCSPVIRQFLCSLYMPKCISPTSQTKPIPPCRPLCIRARDDCKKFLSNSNFGLTWSDSFKCENFPPVNALVCINENFTIVQSVSSRPPSVNTSTSPSTRACGILQNQKSEYTFLNIPGCAKPCHDFYFNSNQIQLASSVVGIVAILAFCCTLLIFITFLIDRQGYEYPERSVIFLVFCYCVLSLTYIVGFMAQRNIACNPSTQSVNSTVHQGSGKEGCTVLFLINYFFTIASSVWWVVFSLGWYLAAGKKWVEEGINAVSHYFHLAAWLIPAILTIVVLALGKIEGDVLSGICFVNTRSNYLYGFVIAPLSIFLLIGLGFSIATLISFYRIRREMLTDHRQGDGTAEFEKLLKKIGIFAFLYVVPGIIVISCYLYEASNQNSWTAYWQQQNCRRYSMSCSSTSIPANAPNLAIFIVKYIALFSFGIASSYWIGLQRAVTAW</sequence>
<evidence type="ECO:0000259" key="12">
    <source>
        <dbReference type="PROSITE" id="PS50261"/>
    </source>
</evidence>
<keyword evidence="7 9" id="KW-1015">Disulfide bond</keyword>
<dbReference type="CTD" id="6751679"/>
<dbReference type="Proteomes" id="UP000009022">
    <property type="component" value="Unassembled WGS sequence"/>
</dbReference>
<dbReference type="FunCoup" id="B3RS76">
    <property type="interactions" value="1428"/>
</dbReference>
<dbReference type="KEGG" id="tad:TRIADDRAFT_12196"/>
<keyword evidence="3" id="KW-0217">Developmental protein</keyword>
<dbReference type="SMART" id="SM00063">
    <property type="entry name" value="FRI"/>
    <property type="match status" value="1"/>
</dbReference>
<feature type="non-terminal residue" evidence="13">
    <location>
        <position position="1"/>
    </location>
</feature>
<feature type="transmembrane region" description="Helical" evidence="10">
    <location>
        <begin position="183"/>
        <end position="204"/>
    </location>
</feature>
<dbReference type="Pfam" id="PF01392">
    <property type="entry name" value="Fz"/>
    <property type="match status" value="1"/>
</dbReference>
<dbReference type="InParanoid" id="B3RS76"/>
<evidence type="ECO:0000256" key="8">
    <source>
        <dbReference type="ARBA" id="ARBA00023170"/>
    </source>
</evidence>
<evidence type="ECO:0000256" key="9">
    <source>
        <dbReference type="PROSITE-ProRule" id="PRU00090"/>
    </source>
</evidence>
<dbReference type="GO" id="GO:0005886">
    <property type="term" value="C:plasma membrane"/>
    <property type="evidence" value="ECO:0000318"/>
    <property type="project" value="GO_Central"/>
</dbReference>
<dbReference type="InterPro" id="IPR020067">
    <property type="entry name" value="Frizzled_dom"/>
</dbReference>
<dbReference type="PANTHER" id="PTHR11309:SF47">
    <property type="entry name" value="FRIZZLED"/>
    <property type="match status" value="1"/>
</dbReference>
<evidence type="ECO:0000313" key="13">
    <source>
        <dbReference type="EMBL" id="EDV27006.1"/>
    </source>
</evidence>
<feature type="domain" description="FZ" evidence="11">
    <location>
        <begin position="1"/>
        <end position="119"/>
    </location>
</feature>
<dbReference type="GO" id="GO:0060070">
    <property type="term" value="P:canonical Wnt signaling pathway"/>
    <property type="evidence" value="ECO:0000318"/>
    <property type="project" value="GO_Central"/>
</dbReference>
<feature type="disulfide bond" evidence="9">
    <location>
        <begin position="75"/>
        <end position="116"/>
    </location>
</feature>
<dbReference type="CDD" id="cd07066">
    <property type="entry name" value="CRD_FZ"/>
    <property type="match status" value="1"/>
</dbReference>